<dbReference type="EMBL" id="JTFC01000031">
    <property type="protein sequence ID" value="RUS55130.1"/>
    <property type="molecule type" value="Genomic_DNA"/>
</dbReference>
<dbReference type="RefSeq" id="WP_126990629.1">
    <property type="nucleotide sequence ID" value="NZ_JTFC01000031.1"/>
</dbReference>
<gene>
    <name evidence="1" type="ORF">QI30_09235</name>
</gene>
<name>A0A433RSJ0_9BACL</name>
<evidence type="ECO:0000313" key="2">
    <source>
        <dbReference type="Proteomes" id="UP000288623"/>
    </source>
</evidence>
<evidence type="ECO:0000313" key="1">
    <source>
        <dbReference type="EMBL" id="RUS55130.1"/>
    </source>
</evidence>
<organism evidence="1 2">
    <name type="scientific">Candidatus Kurthia intestinigallinarum</name>
    <dbReference type="NCBI Taxonomy" id="1562256"/>
    <lineage>
        <taxon>Bacteria</taxon>
        <taxon>Bacillati</taxon>
        <taxon>Bacillota</taxon>
        <taxon>Bacilli</taxon>
        <taxon>Bacillales</taxon>
        <taxon>Caryophanaceae</taxon>
        <taxon>Kurthia</taxon>
    </lineage>
</organism>
<dbReference type="Proteomes" id="UP000288623">
    <property type="component" value="Unassembled WGS sequence"/>
</dbReference>
<reference evidence="1 2" key="1">
    <citation type="submission" date="2014-11" db="EMBL/GenBank/DDBJ databases">
        <title>Genome sequence and analysis of novel Kurthia sp.</title>
        <authorList>
            <person name="Lawson J.N."/>
            <person name="Gonzalez J.E."/>
            <person name="Rinauldi L."/>
            <person name="Xuan Z."/>
            <person name="Firman A."/>
            <person name="Shaddox L."/>
            <person name="Trudeau A."/>
            <person name="Shah S."/>
            <person name="Reiman D."/>
        </authorList>
    </citation>
    <scope>NUCLEOTIDE SEQUENCE [LARGE SCALE GENOMIC DNA]</scope>
    <source>
        <strain evidence="1 2">3B1D</strain>
    </source>
</reference>
<proteinExistence type="predicted"/>
<keyword evidence="2" id="KW-1185">Reference proteome</keyword>
<protein>
    <submittedName>
        <fullName evidence="1">Uncharacterized protein</fullName>
    </submittedName>
</protein>
<dbReference type="AlphaFoldDB" id="A0A433RSJ0"/>
<sequence length="181" mass="21407">MTIEEAKKFYMAYGGDELVMGREAVLDYAAFQRLAISSTIIEEWRQQLIEERFNHFFDDDLLIWKNHRDIIRKMLESTAPQRENAERLVAVMEQLPSDLQEDQRLALIENMVGRNVTNWDAGVRAICISNPDLAPAMDSIVKKLADFKGSYYKVDERKDELMRTYKRVYRLHAKKKRLWIF</sequence>
<comment type="caution">
    <text evidence="1">The sequence shown here is derived from an EMBL/GenBank/DDBJ whole genome shotgun (WGS) entry which is preliminary data.</text>
</comment>
<accession>A0A433RSJ0</accession>
<dbReference type="OrthoDB" id="3035483at2"/>